<proteinExistence type="predicted"/>
<protein>
    <submittedName>
        <fullName evidence="1">Uncharacterized protein</fullName>
    </submittedName>
</protein>
<sequence>MLSCFMLFKNVFRRPSRKEGRPSERCLKNGRIIRCFCVSVNFVSGLRFVFYTENVLYDER</sequence>
<dbReference type="AlphaFoldDB" id="C0EKG9"/>
<dbReference type="EMBL" id="ACEN01000010">
    <property type="protein sequence ID" value="EEG34436.1"/>
    <property type="molecule type" value="Genomic_DNA"/>
</dbReference>
<gene>
    <name evidence="1" type="ORF">NEIFLAOT_00414</name>
</gene>
<name>C0EKG9_NEIFL</name>
<accession>C0EKG9</accession>
<keyword evidence="2" id="KW-1185">Reference proteome</keyword>
<reference evidence="1 2" key="1">
    <citation type="submission" date="2009-01" db="EMBL/GenBank/DDBJ databases">
        <authorList>
            <person name="Fulton L."/>
            <person name="Clifton S."/>
            <person name="Chinwalla A.T."/>
            <person name="Mitreva M."/>
            <person name="Sodergren E."/>
            <person name="Weinstock G."/>
            <person name="Clifton S."/>
            <person name="Dooling D.J."/>
            <person name="Fulton B."/>
            <person name="Minx P."/>
            <person name="Pepin K.H."/>
            <person name="Johnson M."/>
            <person name="Bhonagiri V."/>
            <person name="Nash W.E."/>
            <person name="Mardis E.R."/>
            <person name="Wilson R.K."/>
        </authorList>
    </citation>
    <scope>NUCLEOTIDE SEQUENCE [LARGE SCALE GENOMIC DNA]</scope>
    <source>
        <strain evidence="1 2">NRL30031/H210</strain>
    </source>
</reference>
<organism evidence="1 2">
    <name type="scientific">Neisseria flavescens NRL30031/H210</name>
    <dbReference type="NCBI Taxonomy" id="546264"/>
    <lineage>
        <taxon>Bacteria</taxon>
        <taxon>Pseudomonadati</taxon>
        <taxon>Pseudomonadota</taxon>
        <taxon>Betaproteobacteria</taxon>
        <taxon>Neisseriales</taxon>
        <taxon>Neisseriaceae</taxon>
        <taxon>Neisseria</taxon>
    </lineage>
</organism>
<comment type="caution">
    <text evidence="1">The sequence shown here is derived from an EMBL/GenBank/DDBJ whole genome shotgun (WGS) entry which is preliminary data.</text>
</comment>
<dbReference type="Proteomes" id="UP000004457">
    <property type="component" value="Unassembled WGS sequence"/>
</dbReference>
<evidence type="ECO:0000313" key="2">
    <source>
        <dbReference type="Proteomes" id="UP000004457"/>
    </source>
</evidence>
<evidence type="ECO:0000313" key="1">
    <source>
        <dbReference type="EMBL" id="EEG34436.1"/>
    </source>
</evidence>